<sequence length="487" mass="52562">MKSAKQQEQREERVLLNGSIKKSTVGKKFQKSSGSQRKNKSDVSEKCGISSEQGDYSSDKCSKAGIFSKMLSDVNQGEPKLPKIKLQLFPLDERTRSVLEKDGHNPFLELTLSARKKISSVLTHLSSKWGNSSIAIGELMLFPLNAVLEDLPNYKSWGVSDIGITAGDVHLAVGSPEIFRLRYGWISSRPNSPTSPLGCSHSGNVGSFAVEAAFGAENQANMTNRELGQCNMNCLMSEPITQTPLSKPLNPEVHMIQAVVNNEALQSSQTNKIENGTEVEKTSTAEPIRHEEAWNGGDFSQPSVLWSDLSNISIGGLLSEASLQGRFNTPGNSRSAFQPNTSMTESLDAFINQLNSFPSSATIDMPSSILNAEDTCHSFGFSKPSSVKDILSLGQSAFSGLSSHDTGSRPSRYPKSEANVQNVTNGCNAVQKANAETLPCSAGIYNNENSLGLSSIRWNDSLGPFDLPLIQQPIAKDDSINIGGAVR</sequence>
<dbReference type="Proteomes" id="UP001443914">
    <property type="component" value="Unassembled WGS sequence"/>
</dbReference>
<reference evidence="2" key="1">
    <citation type="submission" date="2024-03" db="EMBL/GenBank/DDBJ databases">
        <title>WGS assembly of Saponaria officinalis var. Norfolk2.</title>
        <authorList>
            <person name="Jenkins J."/>
            <person name="Shu S."/>
            <person name="Grimwood J."/>
            <person name="Barry K."/>
            <person name="Goodstein D."/>
            <person name="Schmutz J."/>
            <person name="Leebens-Mack J."/>
            <person name="Osbourn A."/>
        </authorList>
    </citation>
    <scope>NUCLEOTIDE SEQUENCE [LARGE SCALE GENOMIC DNA]</scope>
    <source>
        <strain evidence="2">JIC</strain>
    </source>
</reference>
<feature type="region of interest" description="Disordered" evidence="1">
    <location>
        <begin position="1"/>
        <end position="58"/>
    </location>
</feature>
<dbReference type="GO" id="GO:0007389">
    <property type="term" value="P:pattern specification process"/>
    <property type="evidence" value="ECO:0007669"/>
    <property type="project" value="TreeGrafter"/>
</dbReference>
<dbReference type="AlphaFoldDB" id="A0AAW1HQP4"/>
<comment type="caution">
    <text evidence="2">The sequence shown here is derived from an EMBL/GenBank/DDBJ whole genome shotgun (WGS) entry which is preliminary data.</text>
</comment>
<dbReference type="PANTHER" id="PTHR21677:SF4">
    <property type="entry name" value="TSL-KINASE INTERACTING-LIKE PROTEIN"/>
    <property type="match status" value="1"/>
</dbReference>
<keyword evidence="3" id="KW-1185">Reference proteome</keyword>
<evidence type="ECO:0000256" key="1">
    <source>
        <dbReference type="SAM" id="MobiDB-lite"/>
    </source>
</evidence>
<dbReference type="GO" id="GO:0003682">
    <property type="term" value="F:chromatin binding"/>
    <property type="evidence" value="ECO:0007669"/>
    <property type="project" value="InterPro"/>
</dbReference>
<name>A0AAW1HQP4_SAPOF</name>
<dbReference type="InterPro" id="IPR055315">
    <property type="entry name" value="Cramped-like"/>
</dbReference>
<dbReference type="PANTHER" id="PTHR21677">
    <property type="entry name" value="CRAMPED PROTEIN"/>
    <property type="match status" value="1"/>
</dbReference>
<evidence type="ECO:0000313" key="3">
    <source>
        <dbReference type="Proteomes" id="UP001443914"/>
    </source>
</evidence>
<evidence type="ECO:0008006" key="4">
    <source>
        <dbReference type="Google" id="ProtNLM"/>
    </source>
</evidence>
<organism evidence="2 3">
    <name type="scientific">Saponaria officinalis</name>
    <name type="common">Common soapwort</name>
    <name type="synonym">Lychnis saponaria</name>
    <dbReference type="NCBI Taxonomy" id="3572"/>
    <lineage>
        <taxon>Eukaryota</taxon>
        <taxon>Viridiplantae</taxon>
        <taxon>Streptophyta</taxon>
        <taxon>Embryophyta</taxon>
        <taxon>Tracheophyta</taxon>
        <taxon>Spermatophyta</taxon>
        <taxon>Magnoliopsida</taxon>
        <taxon>eudicotyledons</taxon>
        <taxon>Gunneridae</taxon>
        <taxon>Pentapetalae</taxon>
        <taxon>Caryophyllales</taxon>
        <taxon>Caryophyllaceae</taxon>
        <taxon>Caryophylleae</taxon>
        <taxon>Saponaria</taxon>
    </lineage>
</organism>
<evidence type="ECO:0000313" key="2">
    <source>
        <dbReference type="EMBL" id="KAK9678712.1"/>
    </source>
</evidence>
<accession>A0AAW1HQP4</accession>
<gene>
    <name evidence="2" type="ORF">RND81_11G228700</name>
</gene>
<protein>
    <recommendedName>
        <fullName evidence="4">TSL-kinase interacting protein 1</fullName>
    </recommendedName>
</protein>
<dbReference type="GO" id="GO:0005634">
    <property type="term" value="C:nucleus"/>
    <property type="evidence" value="ECO:0007669"/>
    <property type="project" value="TreeGrafter"/>
</dbReference>
<proteinExistence type="predicted"/>
<dbReference type="EMBL" id="JBDFQZ010000011">
    <property type="protein sequence ID" value="KAK9678712.1"/>
    <property type="molecule type" value="Genomic_DNA"/>
</dbReference>
<feature type="compositionally biased region" description="Basic and acidic residues" evidence="1">
    <location>
        <begin position="1"/>
        <end position="14"/>
    </location>
</feature>